<dbReference type="Proteomes" id="UP000631694">
    <property type="component" value="Unassembled WGS sequence"/>
</dbReference>
<dbReference type="SUPFAM" id="SSF51294">
    <property type="entry name" value="Hedgehog/intein (Hint) domain"/>
    <property type="match status" value="1"/>
</dbReference>
<reference evidence="2" key="1">
    <citation type="submission" date="2020-12" db="EMBL/GenBank/DDBJ databases">
        <title>Methylobrevis albus sp. nov., isolated from fresh water lack sediment.</title>
        <authorList>
            <person name="Zou Q."/>
        </authorList>
    </citation>
    <scope>NUCLEOTIDE SEQUENCE</scope>
    <source>
        <strain evidence="2">L22</strain>
    </source>
</reference>
<evidence type="ECO:0000313" key="3">
    <source>
        <dbReference type="Proteomes" id="UP000631694"/>
    </source>
</evidence>
<comment type="caution">
    <text evidence="2">The sequence shown here is derived from an EMBL/GenBank/DDBJ whole genome shotgun (WGS) entry which is preliminary data.</text>
</comment>
<evidence type="ECO:0000313" key="2">
    <source>
        <dbReference type="EMBL" id="MBH0236196.1"/>
    </source>
</evidence>
<dbReference type="InterPro" id="IPR028992">
    <property type="entry name" value="Hedgehog/Intein_dom"/>
</dbReference>
<dbReference type="Pfam" id="PF13403">
    <property type="entry name" value="Hint_2"/>
    <property type="match status" value="1"/>
</dbReference>
<dbReference type="AlphaFoldDB" id="A0A931HZI3"/>
<dbReference type="RefSeq" id="WP_197309305.1">
    <property type="nucleotide sequence ID" value="NZ_JADZLT010000006.1"/>
</dbReference>
<keyword evidence="3" id="KW-1185">Reference proteome</keyword>
<organism evidence="2 3">
    <name type="scientific">Methylobrevis albus</name>
    <dbReference type="NCBI Taxonomy" id="2793297"/>
    <lineage>
        <taxon>Bacteria</taxon>
        <taxon>Pseudomonadati</taxon>
        <taxon>Pseudomonadota</taxon>
        <taxon>Alphaproteobacteria</taxon>
        <taxon>Hyphomicrobiales</taxon>
        <taxon>Pleomorphomonadaceae</taxon>
        <taxon>Methylobrevis</taxon>
    </lineage>
</organism>
<sequence>MGFGINLFGMSGADSVSNGSDGTSPDDYIYNVDVSPGETVTLTGDWQSSSGGGDGPGNFDGFYTTTNGPDFGTFTLDPASGAMSWTFTYDELMANGGPDSIIFNVSGQDFAGVDDIDTVTVNITCFVGGTLIAVPGGEVPVESLAIGDLVLTADGRAVPVKWIGRQTIRNHVFLSDRMMPVCIAAGALGSGVPHTDLYLSADHGMIVDGLVVNAGALV</sequence>
<gene>
    <name evidence="2" type="ORF">I5731_00010</name>
</gene>
<feature type="domain" description="Hedgehog/Intein (Hint)" evidence="1">
    <location>
        <begin position="124"/>
        <end position="210"/>
    </location>
</feature>
<dbReference type="EMBL" id="JADZLT010000006">
    <property type="protein sequence ID" value="MBH0236196.1"/>
    <property type="molecule type" value="Genomic_DNA"/>
</dbReference>
<dbReference type="Gene3D" id="2.170.16.10">
    <property type="entry name" value="Hedgehog/Intein (Hint) domain"/>
    <property type="match status" value="1"/>
</dbReference>
<dbReference type="InterPro" id="IPR036844">
    <property type="entry name" value="Hint_dom_sf"/>
</dbReference>
<protein>
    <submittedName>
        <fullName evidence="2">Hint domain-containing protein</fullName>
    </submittedName>
</protein>
<accession>A0A931HZI3</accession>
<name>A0A931HZI3_9HYPH</name>
<feature type="non-terminal residue" evidence="2">
    <location>
        <position position="218"/>
    </location>
</feature>
<evidence type="ECO:0000259" key="1">
    <source>
        <dbReference type="Pfam" id="PF13403"/>
    </source>
</evidence>
<proteinExistence type="predicted"/>